<feature type="transmembrane region" description="Helical" evidence="1">
    <location>
        <begin position="52"/>
        <end position="72"/>
    </location>
</feature>
<evidence type="ECO:0000313" key="2">
    <source>
        <dbReference type="EMBL" id="CAD5233685.1"/>
    </source>
</evidence>
<sequence length="391" mass="44597">MSCNSTSSAVEVHLAPWPQNPFAWDILDDDGCVKPEPYDELEWLSPYLKVNYGISTVCGGIFSLYLLYLVVFHTIESLVPYKKIILCCAVSDVTYWIIENFCQFKARQIDGVFLMRLDGPAGYFSRDFQVTITAVYVTAICLVNTLLPAQTYFRYYALTRSKILGPWKTLLLFLVSIIVILPVFLTSFLGYSNSPAVRPELNYGSLWFNQYPLPILVIGDIRGFWHCSFFIYSVLCAFICYSLTLFIGFKGQKNLRIVQNTSSRRTKHLQVQLSRYLLLQTTIQLLTSVIPVSVIIFAGFFRLDAGLTPTFCMVALSWIPIINPLLTMIVIAPYLLRNNEVEQDENEAMAAAIQAADTAHHDTRKDIHYYDSVVNNRQVDLGRKEDQFRKS</sequence>
<keyword evidence="1" id="KW-1133">Transmembrane helix</keyword>
<organism evidence="2 3">
    <name type="scientific">Bursaphelenchus xylophilus</name>
    <name type="common">Pinewood nematode worm</name>
    <name type="synonym">Aphelenchoides xylophilus</name>
    <dbReference type="NCBI Taxonomy" id="6326"/>
    <lineage>
        <taxon>Eukaryota</taxon>
        <taxon>Metazoa</taxon>
        <taxon>Ecdysozoa</taxon>
        <taxon>Nematoda</taxon>
        <taxon>Chromadorea</taxon>
        <taxon>Rhabditida</taxon>
        <taxon>Tylenchina</taxon>
        <taxon>Tylenchomorpha</taxon>
        <taxon>Aphelenchoidea</taxon>
        <taxon>Aphelenchoididae</taxon>
        <taxon>Bursaphelenchus</taxon>
    </lineage>
</organism>
<evidence type="ECO:0000313" key="3">
    <source>
        <dbReference type="Proteomes" id="UP000659654"/>
    </source>
</evidence>
<protein>
    <submittedName>
        <fullName evidence="2">(pine wood nematode) hypothetical protein</fullName>
    </submittedName>
</protein>
<comment type="caution">
    <text evidence="2">The sequence shown here is derived from an EMBL/GenBank/DDBJ whole genome shotgun (WGS) entry which is preliminary data.</text>
</comment>
<dbReference type="EMBL" id="CAJFCV020000006">
    <property type="protein sequence ID" value="CAG9128993.1"/>
    <property type="molecule type" value="Genomic_DNA"/>
</dbReference>
<keyword evidence="1" id="KW-0472">Membrane</keyword>
<keyword evidence="1" id="KW-0812">Transmembrane</keyword>
<dbReference type="Proteomes" id="UP000582659">
    <property type="component" value="Unassembled WGS sequence"/>
</dbReference>
<dbReference type="SUPFAM" id="SSF81321">
    <property type="entry name" value="Family A G protein-coupled receptor-like"/>
    <property type="match status" value="1"/>
</dbReference>
<dbReference type="AlphaFoldDB" id="A0A7I8X471"/>
<dbReference type="Proteomes" id="UP000659654">
    <property type="component" value="Unassembled WGS sequence"/>
</dbReference>
<feature type="transmembrane region" description="Helical" evidence="1">
    <location>
        <begin position="170"/>
        <end position="191"/>
    </location>
</feature>
<proteinExistence type="predicted"/>
<gene>
    <name evidence="2" type="ORF">BXYJ_LOCUS13776</name>
</gene>
<dbReference type="PANTHER" id="PTHR22943:SF248">
    <property type="entry name" value="SEVEN TM RECEPTOR"/>
    <property type="match status" value="1"/>
</dbReference>
<feature type="transmembrane region" description="Helical" evidence="1">
    <location>
        <begin position="128"/>
        <end position="149"/>
    </location>
</feature>
<dbReference type="InterPro" id="IPR019421">
    <property type="entry name" value="7TM_GPCR_serpentine_rcpt_Srd"/>
</dbReference>
<evidence type="ECO:0000256" key="1">
    <source>
        <dbReference type="SAM" id="Phobius"/>
    </source>
</evidence>
<dbReference type="PANTHER" id="PTHR22943">
    <property type="entry name" value="7-TRANSMEMBRANE DOMAIN RECEPTOR C.ELEGANS"/>
    <property type="match status" value="1"/>
</dbReference>
<feature type="transmembrane region" description="Helical" evidence="1">
    <location>
        <begin position="229"/>
        <end position="249"/>
    </location>
</feature>
<keyword evidence="3" id="KW-1185">Reference proteome</keyword>
<name>A0A7I8X471_BURXY</name>
<dbReference type="EMBL" id="CAJFDI010000006">
    <property type="protein sequence ID" value="CAD5233685.1"/>
    <property type="molecule type" value="Genomic_DNA"/>
</dbReference>
<feature type="transmembrane region" description="Helical" evidence="1">
    <location>
        <begin position="276"/>
        <end position="301"/>
    </location>
</feature>
<feature type="transmembrane region" description="Helical" evidence="1">
    <location>
        <begin position="313"/>
        <end position="336"/>
    </location>
</feature>
<reference evidence="2" key="1">
    <citation type="submission" date="2020-09" db="EMBL/GenBank/DDBJ databases">
        <authorList>
            <person name="Kikuchi T."/>
        </authorList>
    </citation>
    <scope>NUCLEOTIDE SEQUENCE</scope>
    <source>
        <strain evidence="2">Ka4C1</strain>
    </source>
</reference>
<accession>A0A7I8X471</accession>
<dbReference type="Pfam" id="PF10317">
    <property type="entry name" value="7TM_GPCR_Srd"/>
    <property type="match status" value="1"/>
</dbReference>